<evidence type="ECO:0008006" key="3">
    <source>
        <dbReference type="Google" id="ProtNLM"/>
    </source>
</evidence>
<organism evidence="1 2">
    <name type="scientific">Planococcus antarcticus DSM 14505</name>
    <dbReference type="NCBI Taxonomy" id="1185653"/>
    <lineage>
        <taxon>Bacteria</taxon>
        <taxon>Bacillati</taxon>
        <taxon>Bacillota</taxon>
        <taxon>Bacilli</taxon>
        <taxon>Bacillales</taxon>
        <taxon>Caryophanaceae</taxon>
        <taxon>Planococcus</taxon>
    </lineage>
</organism>
<accession>A0ABN4RJA9</accession>
<sequence>MKKLMIILTAVLLLFAGIFMIIHNLNNEELETDPQMVVFTEQQVQAHSTTEKGYTNHELAVIKSSGNPKDSQTGPLGYTVKVVFVDEPGTSDYYQAEEHKVTCTGNSGGASKHVERKNCSWKRTNIRKSTFCNYQFTSKLEL</sequence>
<protein>
    <recommendedName>
        <fullName evidence="3">DUF3139 domain-containing protein</fullName>
    </recommendedName>
</protein>
<keyword evidence="2" id="KW-1185">Reference proteome</keyword>
<gene>
    <name evidence="1" type="ORF">BBH88_17440</name>
</gene>
<evidence type="ECO:0000313" key="2">
    <source>
        <dbReference type="Proteomes" id="UP000092661"/>
    </source>
</evidence>
<reference evidence="1" key="1">
    <citation type="submission" date="2016-10" db="EMBL/GenBank/DDBJ databases">
        <authorList>
            <person name="See-Too W.S."/>
        </authorList>
    </citation>
    <scope>NUCLEOTIDE SEQUENCE</scope>
    <source>
        <strain evidence="1">DSM 14505</strain>
    </source>
</reference>
<evidence type="ECO:0000313" key="1">
    <source>
        <dbReference type="EMBL" id="ANU11905.1"/>
    </source>
</evidence>
<dbReference type="EMBL" id="CP016534">
    <property type="protein sequence ID" value="ANU11905.1"/>
    <property type="molecule type" value="Genomic_DNA"/>
</dbReference>
<proteinExistence type="predicted"/>
<dbReference type="RefSeq" id="WP_065537218.1">
    <property type="nucleotide sequence ID" value="NZ_CP016534.2"/>
</dbReference>
<dbReference type="Proteomes" id="UP000092661">
    <property type="component" value="Chromosome"/>
</dbReference>
<name>A0ABN4RJA9_9BACL</name>